<evidence type="ECO:0000256" key="2">
    <source>
        <dbReference type="ARBA" id="ARBA00005583"/>
    </source>
</evidence>
<evidence type="ECO:0000256" key="3">
    <source>
        <dbReference type="ARBA" id="ARBA00022679"/>
    </source>
</evidence>
<feature type="transmembrane region" description="Helical" evidence="7">
    <location>
        <begin position="271"/>
        <end position="291"/>
    </location>
</feature>
<dbReference type="GO" id="GO:0071555">
    <property type="term" value="P:cell wall organization"/>
    <property type="evidence" value="ECO:0007669"/>
    <property type="project" value="TreeGrafter"/>
</dbReference>
<geneLocation type="plastid" evidence="8"/>
<evidence type="ECO:0000256" key="1">
    <source>
        <dbReference type="ARBA" id="ARBA00004141"/>
    </source>
</evidence>
<evidence type="ECO:0000256" key="4">
    <source>
        <dbReference type="ARBA" id="ARBA00022692"/>
    </source>
</evidence>
<feature type="transmembrane region" description="Helical" evidence="7">
    <location>
        <begin position="115"/>
        <end position="133"/>
    </location>
</feature>
<comment type="subcellular location">
    <subcellularLocation>
        <location evidence="1">Membrane</location>
        <topology evidence="1">Multi-pass membrane protein</topology>
    </subcellularLocation>
</comment>
<dbReference type="InterPro" id="IPR018480">
    <property type="entry name" value="PNAcMuramoyl-5peptid_Trfase_CS"/>
</dbReference>
<accession>A0A1L5YBW4</accession>
<dbReference type="GO" id="GO:0005886">
    <property type="term" value="C:plasma membrane"/>
    <property type="evidence" value="ECO:0007669"/>
    <property type="project" value="TreeGrafter"/>
</dbReference>
<feature type="transmembrane region" description="Helical" evidence="7">
    <location>
        <begin position="347"/>
        <end position="366"/>
    </location>
</feature>
<feature type="transmembrane region" description="Helical" evidence="7">
    <location>
        <begin position="89"/>
        <end position="109"/>
    </location>
</feature>
<dbReference type="PROSITE" id="PS01348">
    <property type="entry name" value="MRAY_2"/>
    <property type="match status" value="1"/>
</dbReference>
<dbReference type="NCBIfam" id="TIGR00445">
    <property type="entry name" value="mraY"/>
    <property type="match status" value="1"/>
</dbReference>
<dbReference type="GO" id="GO:0008963">
    <property type="term" value="F:phospho-N-acetylmuramoyl-pentapeptide-transferase activity"/>
    <property type="evidence" value="ECO:0007669"/>
    <property type="project" value="InterPro"/>
</dbReference>
<feature type="transmembrane region" description="Helical" evidence="7">
    <location>
        <begin position="214"/>
        <end position="233"/>
    </location>
</feature>
<comment type="similarity">
    <text evidence="2">Belongs to the glycosyltransferase 4 family. MraY subfamily.</text>
</comment>
<feature type="transmembrane region" description="Helical" evidence="7">
    <location>
        <begin position="239"/>
        <end position="259"/>
    </location>
</feature>
<evidence type="ECO:0000313" key="8">
    <source>
        <dbReference type="EMBL" id="APP88181.1"/>
    </source>
</evidence>
<keyword evidence="4 7" id="KW-0812">Transmembrane</keyword>
<keyword evidence="8" id="KW-0934">Plastid</keyword>
<dbReference type="HAMAP" id="MF_00038">
    <property type="entry name" value="MraY"/>
    <property type="match status" value="1"/>
</dbReference>
<keyword evidence="6 7" id="KW-0472">Membrane</keyword>
<proteinExistence type="inferred from homology"/>
<reference evidence="8" key="1">
    <citation type="journal article" date="2017" name="Protist">
        <title>Diversity of the Photosynthetic Paulinella Species, with the Description of Paulinella micropora sp. nov. and the Chromatophore Genome Sequence for strain KR01.</title>
        <authorList>
            <person name="Lhee D."/>
            <person name="Yang E.C."/>
            <person name="Kim J.I."/>
            <person name="Nakayama T."/>
            <person name="Zuccarello G."/>
            <person name="Andersen R.A."/>
            <person name="Yoon H.S."/>
        </authorList>
    </citation>
    <scope>NUCLEOTIDE SEQUENCE</scope>
    <source>
        <strain evidence="8">KR01</strain>
    </source>
</reference>
<dbReference type="PANTHER" id="PTHR22926">
    <property type="entry name" value="PHOSPHO-N-ACETYLMURAMOYL-PENTAPEPTIDE-TRANSFERASE"/>
    <property type="match status" value="1"/>
</dbReference>
<evidence type="ECO:0000256" key="5">
    <source>
        <dbReference type="ARBA" id="ARBA00022989"/>
    </source>
</evidence>
<dbReference type="EMBL" id="KX897545">
    <property type="protein sequence ID" value="APP88181.1"/>
    <property type="molecule type" value="Genomic_DNA"/>
</dbReference>
<keyword evidence="5 7" id="KW-1133">Transmembrane helix</keyword>
<protein>
    <submittedName>
        <fullName evidence="8">Phospho-N-acetylmuramoyl-pentapeptidetransferase</fullName>
    </submittedName>
</protein>
<feature type="transmembrane region" description="Helical" evidence="7">
    <location>
        <begin position="183"/>
        <end position="202"/>
    </location>
</feature>
<keyword evidence="3 8" id="KW-0808">Transferase</keyword>
<dbReference type="InterPro" id="IPR000715">
    <property type="entry name" value="Glycosyl_transferase_4"/>
</dbReference>
<feature type="transmembrane region" description="Helical" evidence="7">
    <location>
        <begin position="40"/>
        <end position="68"/>
    </location>
</feature>
<name>A0A1L5YBW4_9EUKA</name>
<feature type="transmembrane region" description="Helical" evidence="7">
    <location>
        <begin position="153"/>
        <end position="171"/>
    </location>
</feature>
<organism evidence="8">
    <name type="scientific">Paulinella micropora</name>
    <dbReference type="NCBI Taxonomy" id="1928728"/>
    <lineage>
        <taxon>Eukaryota</taxon>
        <taxon>Sar</taxon>
        <taxon>Rhizaria</taxon>
        <taxon>Cercozoa</taxon>
        <taxon>Imbricatea</taxon>
        <taxon>Silicofilosea</taxon>
        <taxon>Euglyphida</taxon>
        <taxon>Paulinellidae</taxon>
        <taxon>Paulinella</taxon>
    </lineage>
</organism>
<feature type="transmembrane region" description="Helical" evidence="7">
    <location>
        <begin position="12"/>
        <end position="34"/>
    </location>
</feature>
<sequence>MIAIGKQLRQHLWINGRLHLAILTASVSAISILLDLRHPGSLLTIILATSAIASSSLCNLVIPLLRILKMEQIIRKDGPIGHYGKKHTPTMGGIITTLIGLLIGTLGNNSNGHKGHLLAIVITALIYLGIGSLDDWESLTNNTNIGLTAKGKLALLSLGAMVFISILGQWLWTHDKIGLPSNYNLSIGVLLWPFILFVLLAESNSANLTDGLDGLLAGCGTIILSGLIVQLVLCGTTNNISMASFCASITGSWLGFLSLNRYPARVFMGDAGSLTLGVLIITVGILTNTLWPLFLTSGVLLMESVSVIMQVSTFSIIKRQKQGGKRLFRMTPLHHHFELGGTDEAKIVFAFWVTSFCLLLISVVPLT</sequence>
<dbReference type="AlphaFoldDB" id="A0A1L5YBW4"/>
<gene>
    <name evidence="8" type="primary">mraY</name>
    <name evidence="8" type="ORF">PCKR_395</name>
</gene>
<dbReference type="InterPro" id="IPR003524">
    <property type="entry name" value="PNAcMuramoyl-5peptid_Trfase"/>
</dbReference>
<dbReference type="Pfam" id="PF00953">
    <property type="entry name" value="Glycos_transf_4"/>
    <property type="match status" value="1"/>
</dbReference>
<evidence type="ECO:0000256" key="7">
    <source>
        <dbReference type="SAM" id="Phobius"/>
    </source>
</evidence>
<dbReference type="CDD" id="cd06852">
    <property type="entry name" value="GT_MraY"/>
    <property type="match status" value="1"/>
</dbReference>
<evidence type="ECO:0000256" key="6">
    <source>
        <dbReference type="ARBA" id="ARBA00023136"/>
    </source>
</evidence>
<dbReference type="GO" id="GO:0044038">
    <property type="term" value="P:cell wall macromolecule biosynthetic process"/>
    <property type="evidence" value="ECO:0007669"/>
    <property type="project" value="TreeGrafter"/>
</dbReference>
<dbReference type="PANTHER" id="PTHR22926:SF5">
    <property type="entry name" value="PHOSPHO-N-ACETYLMURAMOYL-PENTAPEPTIDE-TRANSFERASE HOMOLOG"/>
    <property type="match status" value="1"/>
</dbReference>